<evidence type="ECO:0000259" key="9">
    <source>
        <dbReference type="SMART" id="SM01007"/>
    </source>
</evidence>
<dbReference type="InterPro" id="IPR050197">
    <property type="entry name" value="Aldolase_class_II_sugar_metab"/>
</dbReference>
<dbReference type="Pfam" id="PF00596">
    <property type="entry name" value="Aldolase_II"/>
    <property type="match status" value="1"/>
</dbReference>
<proteinExistence type="inferred from homology"/>
<dbReference type="Proteomes" id="UP000561045">
    <property type="component" value="Unassembled WGS sequence"/>
</dbReference>
<sequence>MSSLALREAVLEANLALPRHGLVTFTWGNVSGVDRERGLVAIKPSGVAYEHMTARDIVVLSLNGEKVEGELRPSSDTPTHLALYRRYPEIGGIVHTHSTHATAWAQAHKPIPAFGTTHADYFHGEIPCTRPLSNAEVESEYELNTGSVIIETLGERSPLAMPGILVSEHAPFAWGKSAEDAVHNAVVLEEVARMALLTLSLNPRQGPIADYLLDKHYLRKHGAKAYYGQGRG</sequence>
<dbReference type="FunFam" id="3.40.225.10:FF:000001">
    <property type="entry name" value="L-ribulose-5-phosphate 4-epimerase UlaF"/>
    <property type="match status" value="1"/>
</dbReference>
<evidence type="ECO:0000256" key="6">
    <source>
        <dbReference type="ARBA" id="ARBA00022833"/>
    </source>
</evidence>
<comment type="catalytic activity">
    <reaction evidence="1">
        <text>L-ribulose 5-phosphate = D-xylulose 5-phosphate</text>
        <dbReference type="Rhea" id="RHEA:22368"/>
        <dbReference type="ChEBI" id="CHEBI:57737"/>
        <dbReference type="ChEBI" id="CHEBI:58226"/>
        <dbReference type="EC" id="5.1.3.4"/>
    </reaction>
</comment>
<evidence type="ECO:0000256" key="2">
    <source>
        <dbReference type="ARBA" id="ARBA00001947"/>
    </source>
</evidence>
<dbReference type="InterPro" id="IPR001303">
    <property type="entry name" value="Aldolase_II/adducin_N"/>
</dbReference>
<evidence type="ECO:0000256" key="3">
    <source>
        <dbReference type="ARBA" id="ARBA00010037"/>
    </source>
</evidence>
<dbReference type="InterPro" id="IPR036409">
    <property type="entry name" value="Aldolase_II/adducin_N_sf"/>
</dbReference>
<dbReference type="GO" id="GO:0019323">
    <property type="term" value="P:pentose catabolic process"/>
    <property type="evidence" value="ECO:0007669"/>
    <property type="project" value="TreeGrafter"/>
</dbReference>
<organism evidence="10 11">
    <name type="scientific">Niveibacterium umoris</name>
    <dbReference type="NCBI Taxonomy" id="1193620"/>
    <lineage>
        <taxon>Bacteria</taxon>
        <taxon>Pseudomonadati</taxon>
        <taxon>Pseudomonadota</taxon>
        <taxon>Betaproteobacteria</taxon>
        <taxon>Rhodocyclales</taxon>
        <taxon>Rhodocyclaceae</taxon>
        <taxon>Niveibacterium</taxon>
    </lineage>
</organism>
<dbReference type="EMBL" id="JACIET010000002">
    <property type="protein sequence ID" value="MBB4013093.1"/>
    <property type="molecule type" value="Genomic_DNA"/>
</dbReference>
<evidence type="ECO:0000256" key="7">
    <source>
        <dbReference type="ARBA" id="ARBA00023235"/>
    </source>
</evidence>
<keyword evidence="8" id="KW-0119">Carbohydrate metabolism</keyword>
<evidence type="ECO:0000256" key="1">
    <source>
        <dbReference type="ARBA" id="ARBA00001726"/>
    </source>
</evidence>
<dbReference type="PANTHER" id="PTHR22789">
    <property type="entry name" value="FUCULOSE PHOSPHATE ALDOLASE"/>
    <property type="match status" value="1"/>
</dbReference>
<feature type="domain" description="Class II aldolase/adducin N-terminal" evidence="9">
    <location>
        <begin position="8"/>
        <end position="196"/>
    </location>
</feature>
<comment type="cofactor">
    <cofactor evidence="2">
        <name>Zn(2+)</name>
        <dbReference type="ChEBI" id="CHEBI:29105"/>
    </cofactor>
</comment>
<evidence type="ECO:0000256" key="5">
    <source>
        <dbReference type="ARBA" id="ARBA00022723"/>
    </source>
</evidence>
<evidence type="ECO:0000313" key="10">
    <source>
        <dbReference type="EMBL" id="MBB4013093.1"/>
    </source>
</evidence>
<dbReference type="Gene3D" id="3.40.225.10">
    <property type="entry name" value="Class II aldolase/adducin N-terminal domain"/>
    <property type="match status" value="1"/>
</dbReference>
<reference evidence="10 11" key="1">
    <citation type="submission" date="2020-08" db="EMBL/GenBank/DDBJ databases">
        <title>Genomic Encyclopedia of Type Strains, Phase IV (KMG-IV): sequencing the most valuable type-strain genomes for metagenomic binning, comparative biology and taxonomic classification.</title>
        <authorList>
            <person name="Goeker M."/>
        </authorList>
    </citation>
    <scope>NUCLEOTIDE SEQUENCE [LARGE SCALE GENOMIC DNA]</scope>
    <source>
        <strain evidence="10 11">DSM 106739</strain>
    </source>
</reference>
<dbReference type="PANTHER" id="PTHR22789:SF9">
    <property type="entry name" value="L-RIBULOSE-5-PHOSPHATE 4-EPIMERASE ULAF"/>
    <property type="match status" value="1"/>
</dbReference>
<keyword evidence="5" id="KW-0479">Metal-binding</keyword>
<accession>A0A840BKE3</accession>
<keyword evidence="6" id="KW-0862">Zinc</keyword>
<evidence type="ECO:0000256" key="8">
    <source>
        <dbReference type="ARBA" id="ARBA00023277"/>
    </source>
</evidence>
<keyword evidence="11" id="KW-1185">Reference proteome</keyword>
<dbReference type="SUPFAM" id="SSF53639">
    <property type="entry name" value="AraD/HMP-PK domain-like"/>
    <property type="match status" value="1"/>
</dbReference>
<gene>
    <name evidence="10" type="ORF">GGR36_002439</name>
</gene>
<comment type="caution">
    <text evidence="10">The sequence shown here is derived from an EMBL/GenBank/DDBJ whole genome shotgun (WGS) entry which is preliminary data.</text>
</comment>
<dbReference type="EC" id="5.1.3.4" evidence="4"/>
<keyword evidence="7" id="KW-0413">Isomerase</keyword>
<dbReference type="SMART" id="SM01007">
    <property type="entry name" value="Aldolase_II"/>
    <property type="match status" value="1"/>
</dbReference>
<dbReference type="NCBIfam" id="NF006047">
    <property type="entry name" value="PRK08193.1"/>
    <property type="match status" value="1"/>
</dbReference>
<dbReference type="CDD" id="cd00398">
    <property type="entry name" value="Aldolase_II"/>
    <property type="match status" value="1"/>
</dbReference>
<dbReference type="RefSeq" id="WP_183635009.1">
    <property type="nucleotide sequence ID" value="NZ_BAABLE010000005.1"/>
</dbReference>
<dbReference type="GO" id="GO:0005829">
    <property type="term" value="C:cytosol"/>
    <property type="evidence" value="ECO:0007669"/>
    <property type="project" value="TreeGrafter"/>
</dbReference>
<dbReference type="AlphaFoldDB" id="A0A840BKE3"/>
<comment type="similarity">
    <text evidence="3">Belongs to the aldolase class II family. AraD/FucA subfamily.</text>
</comment>
<dbReference type="GO" id="GO:0016832">
    <property type="term" value="F:aldehyde-lyase activity"/>
    <property type="evidence" value="ECO:0007669"/>
    <property type="project" value="TreeGrafter"/>
</dbReference>
<dbReference type="GO" id="GO:0008742">
    <property type="term" value="F:L-ribulose-phosphate 4-epimerase activity"/>
    <property type="evidence" value="ECO:0007669"/>
    <property type="project" value="UniProtKB-EC"/>
</dbReference>
<protein>
    <recommendedName>
        <fullName evidence="4">L-ribulose-5-phosphate 4-epimerase</fullName>
        <ecNumber evidence="4">5.1.3.4</ecNumber>
    </recommendedName>
</protein>
<evidence type="ECO:0000256" key="4">
    <source>
        <dbReference type="ARBA" id="ARBA00013186"/>
    </source>
</evidence>
<name>A0A840BKE3_9RHOO</name>
<evidence type="ECO:0000313" key="11">
    <source>
        <dbReference type="Proteomes" id="UP000561045"/>
    </source>
</evidence>
<dbReference type="NCBIfam" id="NF009003">
    <property type="entry name" value="PRK12348.1"/>
    <property type="match status" value="1"/>
</dbReference>
<dbReference type="GO" id="GO:0046872">
    <property type="term" value="F:metal ion binding"/>
    <property type="evidence" value="ECO:0007669"/>
    <property type="project" value="UniProtKB-KW"/>
</dbReference>